<dbReference type="EMBL" id="JAJJMA010221766">
    <property type="protein sequence ID" value="MCL7041256.1"/>
    <property type="molecule type" value="Genomic_DNA"/>
</dbReference>
<dbReference type="Proteomes" id="UP001177140">
    <property type="component" value="Unassembled WGS sequence"/>
</dbReference>
<feature type="non-terminal residue" evidence="3">
    <location>
        <position position="161"/>
    </location>
</feature>
<dbReference type="InterPro" id="IPR002083">
    <property type="entry name" value="MATH/TRAF_dom"/>
</dbReference>
<protein>
    <recommendedName>
        <fullName evidence="2">MATH domain-containing protein</fullName>
    </recommendedName>
</protein>
<accession>A0AA41VHA5</accession>
<dbReference type="GO" id="GO:0016567">
    <property type="term" value="P:protein ubiquitination"/>
    <property type="evidence" value="ECO:0007669"/>
    <property type="project" value="InterPro"/>
</dbReference>
<dbReference type="Gene3D" id="2.60.210.10">
    <property type="entry name" value="Apoptosis, Tumor Necrosis Factor Receptor Associated Protein 2, Chain A"/>
    <property type="match status" value="1"/>
</dbReference>
<evidence type="ECO:0000313" key="3">
    <source>
        <dbReference type="EMBL" id="MCL7041256.1"/>
    </source>
</evidence>
<gene>
    <name evidence="3" type="ORF">MKW94_005644</name>
</gene>
<sequence length="161" mass="17894">MSSPQSIHETVKSSQSVSEQGSFKSKGNDPEMPSSQFIYETVKGFHEFKIEGYSVAKGTGVGKFKTSGKFKVGGHDWVVHFYPDGDVRTNVAIISLFVELVDPGEEVRASFELKLLDQTGNGKHYCHKKLKMKERILGCTDSDTETRTRHDTDADTSEVSK</sequence>
<feature type="domain" description="MATH" evidence="2">
    <location>
        <begin position="43"/>
        <end position="161"/>
    </location>
</feature>
<dbReference type="InterPro" id="IPR045005">
    <property type="entry name" value="BPM1-6"/>
</dbReference>
<dbReference type="PROSITE" id="PS50144">
    <property type="entry name" value="MATH"/>
    <property type="match status" value="1"/>
</dbReference>
<dbReference type="PANTHER" id="PTHR26379">
    <property type="entry name" value="BTB/POZ AND MATH DOMAIN-CONTAINING PROTEIN 1"/>
    <property type="match status" value="1"/>
</dbReference>
<proteinExistence type="predicted"/>
<reference evidence="3" key="1">
    <citation type="submission" date="2022-03" db="EMBL/GenBank/DDBJ databases">
        <title>A functionally conserved STORR gene fusion in Papaver species that diverged 16.8 million years ago.</title>
        <authorList>
            <person name="Catania T."/>
        </authorList>
    </citation>
    <scope>NUCLEOTIDE SEQUENCE</scope>
    <source>
        <strain evidence="3">S-191538</strain>
    </source>
</reference>
<dbReference type="SUPFAM" id="SSF49599">
    <property type="entry name" value="TRAF domain-like"/>
    <property type="match status" value="1"/>
</dbReference>
<evidence type="ECO:0000256" key="1">
    <source>
        <dbReference type="SAM" id="MobiDB-lite"/>
    </source>
</evidence>
<keyword evidence="4" id="KW-1185">Reference proteome</keyword>
<evidence type="ECO:0000259" key="2">
    <source>
        <dbReference type="PROSITE" id="PS50144"/>
    </source>
</evidence>
<dbReference type="InterPro" id="IPR008974">
    <property type="entry name" value="TRAF-like"/>
</dbReference>
<evidence type="ECO:0000313" key="4">
    <source>
        <dbReference type="Proteomes" id="UP001177140"/>
    </source>
</evidence>
<organism evidence="3 4">
    <name type="scientific">Papaver nudicaule</name>
    <name type="common">Iceland poppy</name>
    <dbReference type="NCBI Taxonomy" id="74823"/>
    <lineage>
        <taxon>Eukaryota</taxon>
        <taxon>Viridiplantae</taxon>
        <taxon>Streptophyta</taxon>
        <taxon>Embryophyta</taxon>
        <taxon>Tracheophyta</taxon>
        <taxon>Spermatophyta</taxon>
        <taxon>Magnoliopsida</taxon>
        <taxon>Ranunculales</taxon>
        <taxon>Papaveraceae</taxon>
        <taxon>Papaveroideae</taxon>
        <taxon>Papaver</taxon>
    </lineage>
</organism>
<feature type="compositionally biased region" description="Polar residues" evidence="1">
    <location>
        <begin position="1"/>
        <end position="25"/>
    </location>
</feature>
<dbReference type="PANTHER" id="PTHR26379:SF434">
    <property type="entry name" value="BTB_POZ AND MATH DOMAIN-CONTAINING PROTEIN 2"/>
    <property type="match status" value="1"/>
</dbReference>
<feature type="region of interest" description="Disordered" evidence="1">
    <location>
        <begin position="1"/>
        <end position="32"/>
    </location>
</feature>
<dbReference type="Pfam" id="PF22486">
    <property type="entry name" value="MATH_2"/>
    <property type="match status" value="1"/>
</dbReference>
<dbReference type="AlphaFoldDB" id="A0AA41VHA5"/>
<dbReference type="CDD" id="cd00121">
    <property type="entry name" value="MATH"/>
    <property type="match status" value="1"/>
</dbReference>
<name>A0AA41VHA5_PAPNU</name>
<comment type="caution">
    <text evidence="3">The sequence shown here is derived from an EMBL/GenBank/DDBJ whole genome shotgun (WGS) entry which is preliminary data.</text>
</comment>